<dbReference type="RefSeq" id="XP_022132126.1">
    <property type="nucleotide sequence ID" value="XM_022276434.1"/>
</dbReference>
<dbReference type="PANTHER" id="PTHR34807:SF6">
    <property type="entry name" value="MYB-CC TYPE TRANSCRIPTION FACTOR LHEQLE-CONTAINING DOMAIN-CONTAINING PROTEIN"/>
    <property type="match status" value="1"/>
</dbReference>
<protein>
    <submittedName>
        <fullName evidence="2">Uncharacterized protein LOC111005070</fullName>
    </submittedName>
</protein>
<reference evidence="2" key="1">
    <citation type="submission" date="2025-08" db="UniProtKB">
        <authorList>
            <consortium name="RefSeq"/>
        </authorList>
    </citation>
    <scope>IDENTIFICATION</scope>
    <source>
        <strain evidence="2">OHB3-1</strain>
    </source>
</reference>
<sequence length="135" mass="15740">MSESKMKRASIGSRKSAIVHEESEARRKYQILLQDFLEVQKDFVSKKRKLQVLRQRKETLGAEVRFLRQRLEYLQKLQNRKHDSISEDLPMVLETKQNLDGVEEEKFQNKALGINKMVGKIKTLGQARDINSVPS</sequence>
<dbReference type="PANTHER" id="PTHR34807">
    <property type="entry name" value="OS08G0270800 PROTEIN"/>
    <property type="match status" value="1"/>
</dbReference>
<dbReference type="GeneID" id="111005070"/>
<keyword evidence="1" id="KW-1185">Reference proteome</keyword>
<organism evidence="1 2">
    <name type="scientific">Momordica charantia</name>
    <name type="common">Bitter gourd</name>
    <name type="synonym">Balsam pear</name>
    <dbReference type="NCBI Taxonomy" id="3673"/>
    <lineage>
        <taxon>Eukaryota</taxon>
        <taxon>Viridiplantae</taxon>
        <taxon>Streptophyta</taxon>
        <taxon>Embryophyta</taxon>
        <taxon>Tracheophyta</taxon>
        <taxon>Spermatophyta</taxon>
        <taxon>Magnoliopsida</taxon>
        <taxon>eudicotyledons</taxon>
        <taxon>Gunneridae</taxon>
        <taxon>Pentapetalae</taxon>
        <taxon>rosids</taxon>
        <taxon>fabids</taxon>
        <taxon>Cucurbitales</taxon>
        <taxon>Cucurbitaceae</taxon>
        <taxon>Momordiceae</taxon>
        <taxon>Momordica</taxon>
    </lineage>
</organism>
<evidence type="ECO:0000313" key="1">
    <source>
        <dbReference type="Proteomes" id="UP000504603"/>
    </source>
</evidence>
<dbReference type="Proteomes" id="UP000504603">
    <property type="component" value="Unplaced"/>
</dbReference>
<proteinExistence type="predicted"/>
<dbReference type="AlphaFoldDB" id="A0A6J1BRD5"/>
<dbReference type="OrthoDB" id="1295445at2759"/>
<name>A0A6J1BRD5_MOMCH</name>
<accession>A0A6J1BRD5</accession>
<gene>
    <name evidence="2" type="primary">LOC111005070</name>
</gene>
<evidence type="ECO:0000313" key="2">
    <source>
        <dbReference type="RefSeq" id="XP_022132126.1"/>
    </source>
</evidence>
<dbReference type="KEGG" id="mcha:111005070"/>